<dbReference type="GeneID" id="111247430"/>
<dbReference type="PANTHER" id="PTHR23271:SF1">
    <property type="entry name" value="U3 SMALL NUCLEOLAR RNA-ASSOCIATED PROTEIN 6 HOMOLOG"/>
    <property type="match status" value="1"/>
</dbReference>
<evidence type="ECO:0000259" key="7">
    <source>
        <dbReference type="Pfam" id="PF24892"/>
    </source>
</evidence>
<dbReference type="EnsemblMetazoa" id="XM_022798329">
    <property type="protein sequence ID" value="XP_022654064"/>
    <property type="gene ID" value="LOC111247430"/>
</dbReference>
<dbReference type="InterPro" id="IPR013949">
    <property type="entry name" value="Utp6"/>
</dbReference>
<dbReference type="InterPro" id="IPR011990">
    <property type="entry name" value="TPR-like_helical_dom_sf"/>
</dbReference>
<dbReference type="GO" id="GO:0000462">
    <property type="term" value="P:maturation of SSU-rRNA from tricistronic rRNA transcript (SSU-rRNA, 5.8S rRNA, LSU-rRNA)"/>
    <property type="evidence" value="ECO:0007669"/>
    <property type="project" value="InterPro"/>
</dbReference>
<dbReference type="RefSeq" id="XP_022654064.1">
    <property type="nucleotide sequence ID" value="XM_022798329.1"/>
</dbReference>
<dbReference type="PANTHER" id="PTHR23271">
    <property type="entry name" value="HEPATOCELLULAR CARCINOMA-ASSOCIATED ANTIGEN 66"/>
    <property type="match status" value="1"/>
</dbReference>
<dbReference type="GO" id="GO:0032040">
    <property type="term" value="C:small-subunit processome"/>
    <property type="evidence" value="ECO:0007669"/>
    <property type="project" value="TreeGrafter"/>
</dbReference>
<evidence type="ECO:0000256" key="5">
    <source>
        <dbReference type="ARBA" id="ARBA00023242"/>
    </source>
</evidence>
<name>A0A7M7JM70_VARDE</name>
<feature type="domain" description="U3 small nucleolar RNA-associated protein 6 homolog C-terminal" evidence="7">
    <location>
        <begin position="283"/>
        <end position="544"/>
    </location>
</feature>
<comment type="subcellular location">
    <subcellularLocation>
        <location evidence="1">Nucleus</location>
        <location evidence="1">Nucleolus</location>
    </subcellularLocation>
</comment>
<keyword evidence="4" id="KW-0677">Repeat</keyword>
<evidence type="ECO:0000313" key="9">
    <source>
        <dbReference type="Proteomes" id="UP000594260"/>
    </source>
</evidence>
<evidence type="ECO:0000256" key="2">
    <source>
        <dbReference type="ARBA" id="ARBA00010734"/>
    </source>
</evidence>
<dbReference type="AlphaFoldDB" id="A0A7M7JM70"/>
<evidence type="ECO:0000256" key="4">
    <source>
        <dbReference type="ARBA" id="ARBA00022737"/>
    </source>
</evidence>
<dbReference type="Proteomes" id="UP000594260">
    <property type="component" value="Unplaced"/>
</dbReference>
<dbReference type="GO" id="GO:0030515">
    <property type="term" value="F:snoRNA binding"/>
    <property type="evidence" value="ECO:0007669"/>
    <property type="project" value="InterPro"/>
</dbReference>
<comment type="similarity">
    <text evidence="2">Belongs to the UTP6 family.</text>
</comment>
<organism evidence="8 9">
    <name type="scientific">Varroa destructor</name>
    <name type="common">Honeybee mite</name>
    <dbReference type="NCBI Taxonomy" id="109461"/>
    <lineage>
        <taxon>Eukaryota</taxon>
        <taxon>Metazoa</taxon>
        <taxon>Ecdysozoa</taxon>
        <taxon>Arthropoda</taxon>
        <taxon>Chelicerata</taxon>
        <taxon>Arachnida</taxon>
        <taxon>Acari</taxon>
        <taxon>Parasitiformes</taxon>
        <taxon>Mesostigmata</taxon>
        <taxon>Gamasina</taxon>
        <taxon>Dermanyssoidea</taxon>
        <taxon>Varroidae</taxon>
        <taxon>Varroa</taxon>
    </lineage>
</organism>
<dbReference type="InterPro" id="IPR003107">
    <property type="entry name" value="HAT"/>
</dbReference>
<accession>A0A7M7JM70</accession>
<feature type="domain" description="U3 small nucleolar RNA-associated protein 6 N-terminal" evidence="6">
    <location>
        <begin position="9"/>
        <end position="91"/>
    </location>
</feature>
<dbReference type="SUPFAM" id="SSF48452">
    <property type="entry name" value="TPR-like"/>
    <property type="match status" value="2"/>
</dbReference>
<dbReference type="GO" id="GO:0034388">
    <property type="term" value="C:Pwp2p-containing subcomplex of 90S preribosome"/>
    <property type="evidence" value="ECO:0007669"/>
    <property type="project" value="TreeGrafter"/>
</dbReference>
<sequence length="563" mass="66527">MAEIALRNVEQSVEELEQLERIGLFDKLEIKTIVKRRKHFEHRLRRFVKSRADFLQYINYELSLYRLIQKRRERMKISYKKSEIDHSISRRIDLLFRKAEYKFIGDISLWFSHIEFCKLVRWKSHAAQLFTRLLQLYPNRVEAWVACAKFEFEERGEVDSARKTLQRGLRFLKDSRILWAEYFRMELAYWEKINKRQEVLELDSEEARDALFDGEILLIVFRHAIEQIPRAEFAIELLRILKSVKNSGRIYERILPIIEEQFLNSSVLWTFKATSSKTVGEAFTVFEQGLVECEENIDLWTEYIQFVLQRATVTKQPKYVQKALQLMARAGNNLPKELTLERVRLTRDVELSRMATERFYDDLEAWTIRLLLECITLAQNQNGDTAANEREDEIWSVFEMAERACLSHKDVTSLWKVILTFYKEKGQFTRLKSALERGILKPGITGIFLKEFLVDVTLSNADSTATLKLFNRLVALKPLSMTIYDRFLDTFVEDATMVRNVFEEAIREFGKNNEDLWLSYITWEQQNGFADNSGILYQRALNSLEGAHVKEFVLLYALQTQLT</sequence>
<dbReference type="InterPro" id="IPR056907">
    <property type="entry name" value="UTP6_C"/>
</dbReference>
<evidence type="ECO:0000259" key="6">
    <source>
        <dbReference type="Pfam" id="PF08640"/>
    </source>
</evidence>
<keyword evidence="5" id="KW-0539">Nucleus</keyword>
<dbReference type="InParanoid" id="A0A7M7JM70"/>
<keyword evidence="3" id="KW-0698">rRNA processing</keyword>
<dbReference type="FunCoup" id="A0A7M7JM70">
    <property type="interactions" value="1277"/>
</dbReference>
<evidence type="ECO:0000313" key="8">
    <source>
        <dbReference type="EnsemblMetazoa" id="XP_022654064"/>
    </source>
</evidence>
<keyword evidence="9" id="KW-1185">Reference proteome</keyword>
<evidence type="ECO:0000256" key="3">
    <source>
        <dbReference type="ARBA" id="ARBA00022552"/>
    </source>
</evidence>
<dbReference type="KEGG" id="vde:111247430"/>
<dbReference type="SMART" id="SM00386">
    <property type="entry name" value="HAT"/>
    <property type="match status" value="5"/>
</dbReference>
<evidence type="ECO:0000256" key="1">
    <source>
        <dbReference type="ARBA" id="ARBA00004604"/>
    </source>
</evidence>
<dbReference type="Gene3D" id="1.25.40.10">
    <property type="entry name" value="Tetratricopeptide repeat domain"/>
    <property type="match status" value="3"/>
</dbReference>
<reference evidence="8" key="1">
    <citation type="submission" date="2021-01" db="UniProtKB">
        <authorList>
            <consortium name="EnsemblMetazoa"/>
        </authorList>
    </citation>
    <scope>IDENTIFICATION</scope>
</reference>
<dbReference type="Pfam" id="PF08640">
    <property type="entry name" value="U3_assoc_6"/>
    <property type="match status" value="1"/>
</dbReference>
<protein>
    <recommendedName>
        <fullName evidence="10">U3 small nucleolar RNA-associated protein 6</fullName>
    </recommendedName>
</protein>
<dbReference type="InterPro" id="IPR055347">
    <property type="entry name" value="UTP6_N"/>
</dbReference>
<dbReference type="OrthoDB" id="28112at2759"/>
<proteinExistence type="inferred from homology"/>
<dbReference type="Pfam" id="PF24892">
    <property type="entry name" value="UTP6_C"/>
    <property type="match status" value="1"/>
</dbReference>
<dbReference type="OMA" id="NAFFWMM"/>
<evidence type="ECO:0008006" key="10">
    <source>
        <dbReference type="Google" id="ProtNLM"/>
    </source>
</evidence>